<dbReference type="GO" id="GO:0016787">
    <property type="term" value="F:hydrolase activity"/>
    <property type="evidence" value="ECO:0007669"/>
    <property type="project" value="UniProtKB-KW"/>
</dbReference>
<accession>A0A1H7KIM8</accession>
<evidence type="ECO:0000313" key="2">
    <source>
        <dbReference type="EMBL" id="SEK86733.1"/>
    </source>
</evidence>
<name>A0A1H7KIM8_STRJI</name>
<dbReference type="AlphaFoldDB" id="A0A1H7KIM8"/>
<dbReference type="PANTHER" id="PTHR43194">
    <property type="entry name" value="HYDROLASE ALPHA/BETA FOLD FAMILY"/>
    <property type="match status" value="1"/>
</dbReference>
<dbReference type="Pfam" id="PF12697">
    <property type="entry name" value="Abhydrolase_6"/>
    <property type="match status" value="1"/>
</dbReference>
<dbReference type="Gene3D" id="3.40.50.1820">
    <property type="entry name" value="alpha/beta hydrolase"/>
    <property type="match status" value="1"/>
</dbReference>
<dbReference type="eggNOG" id="COG2267">
    <property type="taxonomic scope" value="Bacteria"/>
</dbReference>
<dbReference type="EMBL" id="FOAZ01000004">
    <property type="protein sequence ID" value="SEK86733.1"/>
    <property type="molecule type" value="Genomic_DNA"/>
</dbReference>
<dbReference type="OrthoDB" id="4276066at2"/>
<proteinExistence type="predicted"/>
<dbReference type="InterPro" id="IPR029058">
    <property type="entry name" value="AB_hydrolase_fold"/>
</dbReference>
<dbReference type="PRINTS" id="PR00111">
    <property type="entry name" value="ABHYDROLASE"/>
</dbReference>
<organism evidence="2 3">
    <name type="scientific">Streptacidiphilus jiangxiensis</name>
    <dbReference type="NCBI Taxonomy" id="235985"/>
    <lineage>
        <taxon>Bacteria</taxon>
        <taxon>Bacillati</taxon>
        <taxon>Actinomycetota</taxon>
        <taxon>Actinomycetes</taxon>
        <taxon>Kitasatosporales</taxon>
        <taxon>Streptomycetaceae</taxon>
        <taxon>Streptacidiphilus</taxon>
    </lineage>
</organism>
<dbReference type="RefSeq" id="WP_042441851.1">
    <property type="nucleotide sequence ID" value="NZ_BBPN01000001.1"/>
</dbReference>
<evidence type="ECO:0000313" key="3">
    <source>
        <dbReference type="Proteomes" id="UP000183015"/>
    </source>
</evidence>
<dbReference type="InterPro" id="IPR050228">
    <property type="entry name" value="Carboxylesterase_BioH"/>
</dbReference>
<keyword evidence="3" id="KW-1185">Reference proteome</keyword>
<evidence type="ECO:0000259" key="1">
    <source>
        <dbReference type="Pfam" id="PF12697"/>
    </source>
</evidence>
<reference evidence="3" key="1">
    <citation type="submission" date="2016-10" db="EMBL/GenBank/DDBJ databases">
        <authorList>
            <person name="Varghese N."/>
        </authorList>
    </citation>
    <scope>NUCLEOTIDE SEQUENCE [LARGE SCALE GENOMIC DNA]</scope>
    <source>
        <strain evidence="3">DSM 45096 / BCRC 16803 / CGMCC 4.1857 / CIP 109030 / JCM 12277 / KCTC 19219 / NBRC 100920 / 33214</strain>
    </source>
</reference>
<dbReference type="Proteomes" id="UP000183015">
    <property type="component" value="Unassembled WGS sequence"/>
</dbReference>
<dbReference type="PANTHER" id="PTHR43194:SF2">
    <property type="entry name" value="PEROXISOMAL MEMBRANE PROTEIN LPX1"/>
    <property type="match status" value="1"/>
</dbReference>
<dbReference type="STRING" id="235985.SAMN05414137_10470"/>
<dbReference type="InterPro" id="IPR000073">
    <property type="entry name" value="AB_hydrolase_1"/>
</dbReference>
<protein>
    <submittedName>
        <fullName evidence="2">Alpha/beta hydrolase family protein</fullName>
    </submittedName>
</protein>
<sequence>MTVTTEAPRRDAAAVGTVATTLDAAGVPLSALLQEPDRTPPRAVIVALHGGGMRAGYFDGRAHPDVSLLRLGARLGYSVLAVDRPGYGRSAARFPQGRTLAEQSALLHAALADFARRYPVGAGFHLLGHSYGGKLALTAAAEDGDSTTPRVLGVDVSGCGHRYADDAVDAGGRIRRVPWTWNWGALRFYPPDTFRSSAAIVSAMPEQEVAEAARWPRLFRGIAARIRVPVRFTFAQSESWWRHDEAATAELSAAFPRAPQVVIDRQPDSGHNLSLGWAARSYHLRALGFFEQCLGAPEIQLAQAPLAVG</sequence>
<gene>
    <name evidence="2" type="ORF">SAMN05414137_10470</name>
</gene>
<dbReference type="SUPFAM" id="SSF53474">
    <property type="entry name" value="alpha/beta-Hydrolases"/>
    <property type="match status" value="1"/>
</dbReference>
<keyword evidence="2" id="KW-0378">Hydrolase</keyword>
<feature type="domain" description="AB hydrolase-1" evidence="1">
    <location>
        <begin position="45"/>
        <end position="272"/>
    </location>
</feature>